<protein>
    <submittedName>
        <fullName evidence="1">Alcohol oxidase</fullName>
    </submittedName>
</protein>
<evidence type="ECO:0000313" key="2">
    <source>
        <dbReference type="Proteomes" id="UP000814140"/>
    </source>
</evidence>
<comment type="caution">
    <text evidence="1">The sequence shown here is derived from an EMBL/GenBank/DDBJ whole genome shotgun (WGS) entry which is preliminary data.</text>
</comment>
<sequence length="604" mass="64738">MIPGGTAGNVIAARLSEPASELKNVLLIEAGPSNFDFATIAIPFAAGTLSPFTPVDWNYTSVVQPGLNNRSIPYPRGHVLGGTSSTNYMVWNTGAADEWDRYANVTGDPSWSWDSILPIIKSIEALSPPADHHDTTGQIKPSLHGTSGPVGVSLQGYPSHIDGKVFKAIDELPSEVFYNEDMGSGFPLGVGWSLSSVKNGSRVSSATAYLDPALAANRVNLDVLINTQVTRLIPTDASQDAPAFLGVEFTQSASGKSCLCDLMDFQFTIFSLGPYHILNATTEVILSAGAVSTPQLLMLSGIGDKTALADFNIESIADLPDVGRNLQDHTALPNVWSINVSSSPDDMKRNTTLFNDMLEEWATTRTGQLATSPIGPIGWFRIPDNSSIYGTTTDPSAGPATPHYEFIFAEIFSSYVEPEPTSGHHMIISSNLISPTSRGSITLASASPFDAPLIDPALLNSDFDIFTMVEAIKAAQRFLTAPAWDGFVLGQYGLFEGVTSDEEIEKYARNTASTVFHPSSTAYMSPFGASHGVTNPDFTVKGTRGLRVVDASVFPYVPLMHPQGYIYVLAERAASIIKAGKAAWKTADYTPTSQDVFSKDNLDL</sequence>
<reference evidence="1" key="2">
    <citation type="journal article" date="2022" name="New Phytol.">
        <title>Evolutionary transition to the ectomycorrhizal habit in the genomes of a hyperdiverse lineage of mushroom-forming fungi.</title>
        <authorList>
            <person name="Looney B."/>
            <person name="Miyauchi S."/>
            <person name="Morin E."/>
            <person name="Drula E."/>
            <person name="Courty P.E."/>
            <person name="Kohler A."/>
            <person name="Kuo A."/>
            <person name="LaButti K."/>
            <person name="Pangilinan J."/>
            <person name="Lipzen A."/>
            <person name="Riley R."/>
            <person name="Andreopoulos W."/>
            <person name="He G."/>
            <person name="Johnson J."/>
            <person name="Nolan M."/>
            <person name="Tritt A."/>
            <person name="Barry K.W."/>
            <person name="Grigoriev I.V."/>
            <person name="Nagy L.G."/>
            <person name="Hibbett D."/>
            <person name="Henrissat B."/>
            <person name="Matheny P.B."/>
            <person name="Labbe J."/>
            <person name="Martin F.M."/>
        </authorList>
    </citation>
    <scope>NUCLEOTIDE SEQUENCE</scope>
    <source>
        <strain evidence="1">HHB10654</strain>
    </source>
</reference>
<dbReference type="EMBL" id="MU277213">
    <property type="protein sequence ID" value="KAI0061281.1"/>
    <property type="molecule type" value="Genomic_DNA"/>
</dbReference>
<dbReference type="Proteomes" id="UP000814140">
    <property type="component" value="Unassembled WGS sequence"/>
</dbReference>
<accession>A0ACB8SZX5</accession>
<name>A0ACB8SZX5_9AGAM</name>
<organism evidence="1 2">
    <name type="scientific">Artomyces pyxidatus</name>
    <dbReference type="NCBI Taxonomy" id="48021"/>
    <lineage>
        <taxon>Eukaryota</taxon>
        <taxon>Fungi</taxon>
        <taxon>Dikarya</taxon>
        <taxon>Basidiomycota</taxon>
        <taxon>Agaricomycotina</taxon>
        <taxon>Agaricomycetes</taxon>
        <taxon>Russulales</taxon>
        <taxon>Auriscalpiaceae</taxon>
        <taxon>Artomyces</taxon>
    </lineage>
</organism>
<keyword evidence="2" id="KW-1185">Reference proteome</keyword>
<evidence type="ECO:0000313" key="1">
    <source>
        <dbReference type="EMBL" id="KAI0061281.1"/>
    </source>
</evidence>
<gene>
    <name evidence="1" type="ORF">BV25DRAFT_1916960</name>
</gene>
<proteinExistence type="predicted"/>
<reference evidence="1" key="1">
    <citation type="submission" date="2021-03" db="EMBL/GenBank/DDBJ databases">
        <authorList>
            <consortium name="DOE Joint Genome Institute"/>
            <person name="Ahrendt S."/>
            <person name="Looney B.P."/>
            <person name="Miyauchi S."/>
            <person name="Morin E."/>
            <person name="Drula E."/>
            <person name="Courty P.E."/>
            <person name="Chicoki N."/>
            <person name="Fauchery L."/>
            <person name="Kohler A."/>
            <person name="Kuo A."/>
            <person name="Labutti K."/>
            <person name="Pangilinan J."/>
            <person name="Lipzen A."/>
            <person name="Riley R."/>
            <person name="Andreopoulos W."/>
            <person name="He G."/>
            <person name="Johnson J."/>
            <person name="Barry K.W."/>
            <person name="Grigoriev I.V."/>
            <person name="Nagy L."/>
            <person name="Hibbett D."/>
            <person name="Henrissat B."/>
            <person name="Matheny P.B."/>
            <person name="Labbe J."/>
            <person name="Martin F."/>
        </authorList>
    </citation>
    <scope>NUCLEOTIDE SEQUENCE</scope>
    <source>
        <strain evidence="1">HHB10654</strain>
    </source>
</reference>